<dbReference type="InterPro" id="IPR011335">
    <property type="entry name" value="Restrct_endonuc-II-like"/>
</dbReference>
<dbReference type="Proteomes" id="UP000058660">
    <property type="component" value="Chromosome"/>
</dbReference>
<accession>A0ABN4IJF1</accession>
<evidence type="ECO:0000313" key="1">
    <source>
        <dbReference type="EMBL" id="ALJ91735.1"/>
    </source>
</evidence>
<protein>
    <recommendedName>
        <fullName evidence="3">CRISPR-associated protein</fullName>
    </recommendedName>
</protein>
<dbReference type="EMBL" id="CP010822">
    <property type="protein sequence ID" value="ALJ91735.1"/>
    <property type="molecule type" value="Genomic_DNA"/>
</dbReference>
<dbReference type="RefSeq" id="WP_003045298.1">
    <property type="nucleotide sequence ID" value="NZ_CP010822.1"/>
</dbReference>
<gene>
    <name evidence="1" type="ORF">TO73_1915</name>
</gene>
<sequence>MVRDPVYLSLLGNDPAPAYLGLKMVEQRARGVARAIFYTLRVWNEAYKAKRCALFALLEEKGIPFEDRPLSEAAIEEEDAEEAWVNLTGGDKFNAVRLLGHWRRPGARVFLLEGHRLLEAPKALFLWPEEEVLSLEAEALTLEEYARLYLEPLGETWEEAPPPPAFPSGARAARLPQRGGGLFVVYRGQPYWFKPFLGDEREEMHREAIAHFAKEARELGGQLCLPVVPYHKARLRSYHPNEQDNVLSRWHTWAEENGVRLVTPRAPLEREVASLPQENLPPKPLPPPRGPVLLALVSEQATPLYGAYLYARPQEVYLLTTPEMADRLGWAEAFFRDKGTQVRSGRLSGPWALWEVRDLLAPVVEEALRQGHPVHANLNGGTHAMAMGLYLALKEGARAHYLERDRLCFLDGAEAPVPWGQGRPQDLLALRGYRLKESFPSLQPNPEVLTVAEEILRRWDEVQASWETSPLVDRFFSLLAQRFGQRFSPNERGSLKGLPLEYAVYAHLQAHLASRGGVAVMGGHVVPLKGNAALDDQLTEVDGLALYGGALWLVECKPDARQLKRRARIMENLVNSVGGSHAKGLMVARSWKGSSPPQGSNLVYMAFEAGEGVFRFPQDLDKALERP</sequence>
<evidence type="ECO:0000313" key="2">
    <source>
        <dbReference type="Proteomes" id="UP000058660"/>
    </source>
</evidence>
<keyword evidence="2" id="KW-1185">Reference proteome</keyword>
<reference evidence="2" key="1">
    <citation type="journal article" date="2015" name="PLoS ONE">
        <title>Complete Genome Sequence of Thermus aquaticus Y51MC23.</title>
        <authorList>
            <person name="Brumm P.J."/>
            <person name="Monsma S."/>
            <person name="Keough B."/>
            <person name="Jasinovica S."/>
            <person name="Ferguson E."/>
            <person name="Schoenfeld T."/>
            <person name="Lodes M."/>
            <person name="Mead D.A."/>
        </authorList>
    </citation>
    <scope>NUCLEOTIDE SEQUENCE [LARGE SCALE GENOMIC DNA]</scope>
    <source>
        <strain evidence="2">BAA-2747 / Y51MC23</strain>
    </source>
</reference>
<proteinExistence type="predicted"/>
<dbReference type="Gene3D" id="3.40.50.10770">
    <property type="entry name" value="Hypothetical protein VC1899 like domain (Restriction endonuclease-like)"/>
    <property type="match status" value="1"/>
</dbReference>
<organism evidence="1 2">
    <name type="scientific">Thermus aquaticus (strain ATCC BAA-2747 / Y51MC23)</name>
    <dbReference type="NCBI Taxonomy" id="498848"/>
    <lineage>
        <taxon>Bacteria</taxon>
        <taxon>Thermotogati</taxon>
        <taxon>Deinococcota</taxon>
        <taxon>Deinococci</taxon>
        <taxon>Thermales</taxon>
        <taxon>Thermaceae</taxon>
        <taxon>Thermus</taxon>
    </lineage>
</organism>
<name>A0ABN4IJF1_THEA5</name>
<dbReference type="SUPFAM" id="SSF52980">
    <property type="entry name" value="Restriction endonuclease-like"/>
    <property type="match status" value="1"/>
</dbReference>
<evidence type="ECO:0008006" key="3">
    <source>
        <dbReference type="Google" id="ProtNLM"/>
    </source>
</evidence>